<dbReference type="InterPro" id="IPR003615">
    <property type="entry name" value="HNH_nuc"/>
</dbReference>
<sequence>MGSSYFFGYVINWLCLVYSGWVLTVKLTEQELKERVSKMTIWKKREQRAPHKPLLLLLALSKLQAGEKRLTYEETRLKLKELLMEFGPRRRRYCPEEPFVRLTTDGLWELSESVNKNQIQDKLLLEKRISGGFNPEVLTLLEKRPAMRQEIAEQLLYAHFPETMHQEILQAVGFELATTPRKRRDPEFRNRILKAYEYSCAICGFNVRLGSQLVAIDAAHIQWHQAGGPDQEENGIALCTLHHKLFDRGVFTITNDRTLLVSEEAHGTSGFKEWLMRYHGTEIRSPISPMYRPKLVFLEWHVREVFKGTARHIYR</sequence>
<protein>
    <submittedName>
        <fullName evidence="4">Restriction endonuclease</fullName>
    </submittedName>
</protein>
<keyword evidence="1" id="KW-0472">Membrane</keyword>
<dbReference type="InterPro" id="IPR058813">
    <property type="entry name" value="DNA-SBD_ScoMcrA"/>
</dbReference>
<keyword evidence="1" id="KW-0812">Transmembrane</keyword>
<feature type="transmembrane region" description="Helical" evidence="1">
    <location>
        <begin position="6"/>
        <end position="25"/>
    </location>
</feature>
<dbReference type="NCBIfam" id="NF045808">
    <property type="entry name" value="PT-DNA_restrict"/>
    <property type="match status" value="1"/>
</dbReference>
<evidence type="ECO:0000256" key="1">
    <source>
        <dbReference type="SAM" id="Phobius"/>
    </source>
</evidence>
<proteinExistence type="predicted"/>
<reference evidence="4 5" key="1">
    <citation type="submission" date="2018-08" db="EMBL/GenBank/DDBJ databases">
        <title>Paenibacillus sp. M4BSY-1, whole genome shotgun sequence.</title>
        <authorList>
            <person name="Tuo L."/>
        </authorList>
    </citation>
    <scope>NUCLEOTIDE SEQUENCE [LARGE SCALE GENOMIC DNA]</scope>
    <source>
        <strain evidence="4 5">M4BSY-1</strain>
    </source>
</reference>
<dbReference type="EMBL" id="QUBQ01000003">
    <property type="protein sequence ID" value="REK74210.1"/>
    <property type="molecule type" value="Genomic_DNA"/>
</dbReference>
<gene>
    <name evidence="4" type="ORF">DX130_16840</name>
</gene>
<evidence type="ECO:0000259" key="3">
    <source>
        <dbReference type="Pfam" id="PF26340"/>
    </source>
</evidence>
<keyword evidence="4" id="KW-0540">Nuclease</keyword>
<dbReference type="InterPro" id="IPR011396">
    <property type="entry name" value="PT_DNA_restrict"/>
</dbReference>
<dbReference type="Pfam" id="PF13391">
    <property type="entry name" value="HNH_2"/>
    <property type="match status" value="1"/>
</dbReference>
<dbReference type="OrthoDB" id="67788at2"/>
<organism evidence="4 5">
    <name type="scientific">Paenibacillus paeoniae</name>
    <dbReference type="NCBI Taxonomy" id="2292705"/>
    <lineage>
        <taxon>Bacteria</taxon>
        <taxon>Bacillati</taxon>
        <taxon>Bacillota</taxon>
        <taxon>Bacilli</taxon>
        <taxon>Bacillales</taxon>
        <taxon>Paenibacillaceae</taxon>
        <taxon>Paenibacillus</taxon>
    </lineage>
</organism>
<keyword evidence="5" id="KW-1185">Reference proteome</keyword>
<accession>A0A371PFN6</accession>
<dbReference type="PIRSF" id="PIRSF030850">
    <property type="entry name" value="UCP030850"/>
    <property type="match status" value="1"/>
</dbReference>
<evidence type="ECO:0000259" key="2">
    <source>
        <dbReference type="Pfam" id="PF13391"/>
    </source>
</evidence>
<evidence type="ECO:0000313" key="4">
    <source>
        <dbReference type="EMBL" id="REK74210.1"/>
    </source>
</evidence>
<name>A0A371PFN6_9BACL</name>
<feature type="domain" description="HNH nuclease" evidence="2">
    <location>
        <begin position="200"/>
        <end position="253"/>
    </location>
</feature>
<dbReference type="Proteomes" id="UP000261905">
    <property type="component" value="Unassembled WGS sequence"/>
</dbReference>
<dbReference type="GO" id="GO:0004519">
    <property type="term" value="F:endonuclease activity"/>
    <property type="evidence" value="ECO:0007669"/>
    <property type="project" value="UniProtKB-KW"/>
</dbReference>
<dbReference type="AlphaFoldDB" id="A0A371PFN6"/>
<comment type="caution">
    <text evidence="4">The sequence shown here is derived from an EMBL/GenBank/DDBJ whole genome shotgun (WGS) entry which is preliminary data.</text>
</comment>
<evidence type="ECO:0000313" key="5">
    <source>
        <dbReference type="Proteomes" id="UP000261905"/>
    </source>
</evidence>
<feature type="domain" description="ScoMcrA-like DNA sulfur-binding" evidence="3">
    <location>
        <begin position="30"/>
        <end position="175"/>
    </location>
</feature>
<keyword evidence="1" id="KW-1133">Transmembrane helix</keyword>
<keyword evidence="4" id="KW-0255">Endonuclease</keyword>
<keyword evidence="4" id="KW-0378">Hydrolase</keyword>
<dbReference type="Pfam" id="PF26340">
    <property type="entry name" value="DNA-SBD_ScoMcrA"/>
    <property type="match status" value="1"/>
</dbReference>